<feature type="non-terminal residue" evidence="1">
    <location>
        <position position="77"/>
    </location>
</feature>
<evidence type="ECO:0000313" key="1">
    <source>
        <dbReference type="EMBL" id="KKL26053.1"/>
    </source>
</evidence>
<name>A0A0F9EQ96_9ZZZZ</name>
<dbReference type="AlphaFoldDB" id="A0A0F9EQ96"/>
<sequence>MRKKNRQDGVYTLVDDEGEQVTPMSDGWYLVHHTEIPNEPWWAVRHQCNDEQIYGMAFRDGNATCTGCKLSCPPEIG</sequence>
<comment type="caution">
    <text evidence="1">The sequence shown here is derived from an EMBL/GenBank/DDBJ whole genome shotgun (WGS) entry which is preliminary data.</text>
</comment>
<protein>
    <submittedName>
        <fullName evidence="1">Uncharacterized protein</fullName>
    </submittedName>
</protein>
<reference evidence="1" key="1">
    <citation type="journal article" date="2015" name="Nature">
        <title>Complex archaea that bridge the gap between prokaryotes and eukaryotes.</title>
        <authorList>
            <person name="Spang A."/>
            <person name="Saw J.H."/>
            <person name="Jorgensen S.L."/>
            <person name="Zaremba-Niedzwiedzka K."/>
            <person name="Martijn J."/>
            <person name="Lind A.E."/>
            <person name="van Eijk R."/>
            <person name="Schleper C."/>
            <person name="Guy L."/>
            <person name="Ettema T.J."/>
        </authorList>
    </citation>
    <scope>NUCLEOTIDE SEQUENCE</scope>
</reference>
<accession>A0A0F9EQ96</accession>
<gene>
    <name evidence="1" type="ORF">LCGC14_2399170</name>
</gene>
<dbReference type="EMBL" id="LAZR01035982">
    <property type="protein sequence ID" value="KKL26053.1"/>
    <property type="molecule type" value="Genomic_DNA"/>
</dbReference>
<proteinExistence type="predicted"/>
<organism evidence="1">
    <name type="scientific">marine sediment metagenome</name>
    <dbReference type="NCBI Taxonomy" id="412755"/>
    <lineage>
        <taxon>unclassified sequences</taxon>
        <taxon>metagenomes</taxon>
        <taxon>ecological metagenomes</taxon>
    </lineage>
</organism>